<comment type="caution">
    <text evidence="1">The sequence shown here is derived from an EMBL/GenBank/DDBJ whole genome shotgun (WGS) entry which is preliminary data.</text>
</comment>
<dbReference type="Proteomes" id="UP001589793">
    <property type="component" value="Unassembled WGS sequence"/>
</dbReference>
<accession>A0ABV6REE7</accession>
<dbReference type="EMBL" id="JBHLSV010000014">
    <property type="protein sequence ID" value="MFC0674727.1"/>
    <property type="molecule type" value="Genomic_DNA"/>
</dbReference>
<evidence type="ECO:0000313" key="2">
    <source>
        <dbReference type="Proteomes" id="UP001589793"/>
    </source>
</evidence>
<dbReference type="InterPro" id="IPR006311">
    <property type="entry name" value="TAT_signal"/>
</dbReference>
<dbReference type="NCBIfam" id="NF033766">
    <property type="entry name" value="choice_anch_G"/>
    <property type="match status" value="1"/>
</dbReference>
<reference evidence="1 2" key="1">
    <citation type="submission" date="2024-09" db="EMBL/GenBank/DDBJ databases">
        <authorList>
            <person name="Sun Q."/>
            <person name="Mori K."/>
        </authorList>
    </citation>
    <scope>NUCLEOTIDE SEQUENCE [LARGE SCALE GENOMIC DNA]</scope>
    <source>
        <strain evidence="1 2">CICC 10874</strain>
    </source>
</reference>
<organism evidence="1 2">
    <name type="scientific">Brachybacterium hainanense</name>
    <dbReference type="NCBI Taxonomy" id="1541174"/>
    <lineage>
        <taxon>Bacteria</taxon>
        <taxon>Bacillati</taxon>
        <taxon>Actinomycetota</taxon>
        <taxon>Actinomycetes</taxon>
        <taxon>Micrococcales</taxon>
        <taxon>Dermabacteraceae</taxon>
        <taxon>Brachybacterium</taxon>
    </lineage>
</organism>
<gene>
    <name evidence="1" type="ORF">ACFFF6_12235</name>
</gene>
<dbReference type="InterPro" id="IPR047900">
    <property type="entry name" value="Choice_anch_G"/>
</dbReference>
<evidence type="ECO:0000313" key="1">
    <source>
        <dbReference type="EMBL" id="MFC0674727.1"/>
    </source>
</evidence>
<proteinExistence type="predicted"/>
<dbReference type="RefSeq" id="WP_376981087.1">
    <property type="nucleotide sequence ID" value="NZ_JBHLSV010000014.1"/>
</dbReference>
<sequence>MSTGVTPDLEQPSRSFRPSRRALVKGAAWAAPAAAAVSVGAPAFAVSATCAAKNLLENAQARGILLSGHLLNLDLATVAELKSAHAQTNTTTPWDVDQAGIAVGALGNFLNIDLTGTGILVSDILTGLTNVDAGALNQFGYADSDSADDNSASGGFNGTNSGELGASGTINDATGAVNFSEGDTGAPSVGNINLKTILEQIAGGPAADLVSQVAELNLDIGALFGRAFMDYECSTNNEDVFVLERDYLIAYLKLILKSDVLGGVLTTLTDGLDSTINIDLNALKDALKSVPILGPLITNLVNISGSATVDVNTGQLDDQPIPDDPNAALQLDLAGTTITLNLESLLDGGINGQGPNTRLFVDAPLVDGSITNLVDGIVDSILDRITHIASVNIDITLKTLVLEVARIKVTGSLADLLDGTAQATITVAGAVQVDAALVTKALGGVIYDTLAALFNGSGVLAGVVSSLNGLLGSLFSVLTEVLVIYVNAQNAPVGGVGPVPSAYSGLPEGRYDVAALHLAVLDVLDLLDLSLARGSVGENTPQA</sequence>
<keyword evidence="2" id="KW-1185">Reference proteome</keyword>
<protein>
    <submittedName>
        <fullName evidence="1">Choice-of-anchor G family protein</fullName>
    </submittedName>
</protein>
<dbReference type="PROSITE" id="PS51318">
    <property type="entry name" value="TAT"/>
    <property type="match status" value="1"/>
</dbReference>
<name>A0ABV6REE7_9MICO</name>